<proteinExistence type="predicted"/>
<evidence type="ECO:0000313" key="1">
    <source>
        <dbReference type="EMBL" id="MCT4796157.1"/>
    </source>
</evidence>
<reference evidence="1 2" key="1">
    <citation type="submission" date="2022-07" db="EMBL/GenBank/DDBJ databases">
        <title>Genomic and pangenome structural analysis of the polyextremophile Exiguobacterium.</title>
        <authorList>
            <person name="Shen L."/>
        </authorList>
    </citation>
    <scope>NUCLEOTIDE SEQUENCE [LARGE SCALE GENOMIC DNA]</scope>
    <source>
        <strain evidence="1 2">12_1</strain>
    </source>
</reference>
<gene>
    <name evidence="1" type="ORF">NQG31_11415</name>
</gene>
<comment type="caution">
    <text evidence="1">The sequence shown here is derived from an EMBL/GenBank/DDBJ whole genome shotgun (WGS) entry which is preliminary data.</text>
</comment>
<protein>
    <recommendedName>
        <fullName evidence="3">GIY-YIG domain-containing protein</fullName>
    </recommendedName>
</protein>
<dbReference type="Proteomes" id="UP001206821">
    <property type="component" value="Unassembled WGS sequence"/>
</dbReference>
<evidence type="ECO:0000313" key="2">
    <source>
        <dbReference type="Proteomes" id="UP001206821"/>
    </source>
</evidence>
<dbReference type="RefSeq" id="WP_034816571.1">
    <property type="nucleotide sequence ID" value="NZ_JANIEK010000051.1"/>
</dbReference>
<sequence>MFPSKESLEQYLKEKMTNEDIAKIYGLSFQKVIGLIKKYQLDPNELRQTNRYIVYLHREGGEVVYVGSGVWYRMRRYTNRQNVEHRNMMQSGDLEYEIVAEYSERRDALIHEQRLIHYYKNKNLARFNKYTA</sequence>
<organism evidence="1 2">
    <name type="scientific">Exiguobacterium alkaliphilum</name>
    <dbReference type="NCBI Taxonomy" id="1428684"/>
    <lineage>
        <taxon>Bacteria</taxon>
        <taxon>Bacillati</taxon>
        <taxon>Bacillota</taxon>
        <taxon>Bacilli</taxon>
        <taxon>Bacillales</taxon>
        <taxon>Bacillales Family XII. Incertae Sedis</taxon>
        <taxon>Exiguobacterium</taxon>
    </lineage>
</organism>
<name>A0ABT2KZ04_9BACL</name>
<keyword evidence="2" id="KW-1185">Reference proteome</keyword>
<accession>A0ABT2KZ04</accession>
<dbReference type="EMBL" id="JANIEK010000051">
    <property type="protein sequence ID" value="MCT4796157.1"/>
    <property type="molecule type" value="Genomic_DNA"/>
</dbReference>
<evidence type="ECO:0008006" key="3">
    <source>
        <dbReference type="Google" id="ProtNLM"/>
    </source>
</evidence>